<dbReference type="PROSITE" id="PS51164">
    <property type="entry name" value="CBM1_2"/>
    <property type="match status" value="1"/>
</dbReference>
<dbReference type="Pfam" id="PF00734">
    <property type="entry name" value="CBM_1"/>
    <property type="match status" value="1"/>
</dbReference>
<gene>
    <name evidence="15" type="ORF">BU23DRAFT_492615</name>
</gene>
<dbReference type="PROSITE" id="PS00655">
    <property type="entry name" value="GLYCOSYL_HYDROL_F6_1"/>
    <property type="match status" value="1"/>
</dbReference>
<evidence type="ECO:0000256" key="9">
    <source>
        <dbReference type="PIRSR" id="PIRSR001100-2"/>
    </source>
</evidence>
<dbReference type="InterPro" id="IPR001524">
    <property type="entry name" value="Glyco_hydro_6_CS"/>
</dbReference>
<accession>A0A6A5UKY9</accession>
<comment type="similarity">
    <text evidence="12">Belongs to the glycosyl hydrolase family 6.</text>
</comment>
<keyword evidence="4" id="KW-1015">Disulfide bond</keyword>
<keyword evidence="2 12" id="KW-0378">Hydrolase</keyword>
<dbReference type="Gene3D" id="3.20.20.40">
    <property type="entry name" value="1, 4-beta cellobiohydrolase"/>
    <property type="match status" value="1"/>
</dbReference>
<proteinExistence type="inferred from homology"/>
<evidence type="ECO:0000259" key="14">
    <source>
        <dbReference type="PROSITE" id="PS51164"/>
    </source>
</evidence>
<feature type="binding site" evidence="9">
    <location>
        <position position="139"/>
    </location>
    <ligand>
        <name>substrate</name>
    </ligand>
</feature>
<evidence type="ECO:0000256" key="7">
    <source>
        <dbReference type="ARBA" id="ARBA00023326"/>
    </source>
</evidence>
<keyword evidence="3 12" id="KW-0136">Cellulose degradation</keyword>
<dbReference type="GO" id="GO:0004553">
    <property type="term" value="F:hydrolase activity, hydrolyzing O-glycosyl compounds"/>
    <property type="evidence" value="ECO:0007669"/>
    <property type="project" value="InterPro"/>
</dbReference>
<dbReference type="PANTHER" id="PTHR34876">
    <property type="match status" value="1"/>
</dbReference>
<feature type="binding site" evidence="9">
    <location>
        <position position="400"/>
    </location>
    <ligand>
        <name>substrate</name>
    </ligand>
</feature>
<dbReference type="SUPFAM" id="SSF51989">
    <property type="entry name" value="Glycosyl hydrolases family 6, cellulases"/>
    <property type="match status" value="1"/>
</dbReference>
<keyword evidence="5 12" id="KW-0119">Carbohydrate metabolism</keyword>
<dbReference type="SMART" id="SM00236">
    <property type="entry name" value="fCBD"/>
    <property type="match status" value="1"/>
</dbReference>
<evidence type="ECO:0000313" key="15">
    <source>
        <dbReference type="EMBL" id="KAF1964452.1"/>
    </source>
</evidence>
<evidence type="ECO:0000256" key="3">
    <source>
        <dbReference type="ARBA" id="ARBA00023001"/>
    </source>
</evidence>
<keyword evidence="6 12" id="KW-0326">Glycosidase</keyword>
<dbReference type="GO" id="GO:0030245">
    <property type="term" value="P:cellulose catabolic process"/>
    <property type="evidence" value="ECO:0007669"/>
    <property type="project" value="UniProtKB-KW"/>
</dbReference>
<evidence type="ECO:0000256" key="5">
    <source>
        <dbReference type="ARBA" id="ARBA00023277"/>
    </source>
</evidence>
<dbReference type="GO" id="GO:0030248">
    <property type="term" value="F:cellulose binding"/>
    <property type="evidence" value="ECO:0007669"/>
    <property type="project" value="InterPro"/>
</dbReference>
<dbReference type="InterPro" id="IPR036434">
    <property type="entry name" value="Beta_cellobiohydrolase_sf"/>
</dbReference>
<keyword evidence="1 12" id="KW-0732">Signal</keyword>
<dbReference type="InterPro" id="IPR000254">
    <property type="entry name" value="CBD"/>
</dbReference>
<evidence type="ECO:0000256" key="2">
    <source>
        <dbReference type="ARBA" id="ARBA00022801"/>
    </source>
</evidence>
<evidence type="ECO:0000256" key="6">
    <source>
        <dbReference type="ARBA" id="ARBA00023295"/>
    </source>
</evidence>
<dbReference type="InterPro" id="IPR016288">
    <property type="entry name" value="Beta_cellobiohydrolase"/>
</dbReference>
<feature type="binding site" evidence="9">
    <location>
        <position position="307"/>
    </location>
    <ligand>
        <name>substrate</name>
    </ligand>
</feature>
<dbReference type="FunFam" id="3.20.20.40:FF:000001">
    <property type="entry name" value="Glucanase"/>
    <property type="match status" value="1"/>
</dbReference>
<feature type="compositionally biased region" description="Low complexity" evidence="13">
    <location>
        <begin position="60"/>
        <end position="80"/>
    </location>
</feature>
<feature type="binding site" evidence="9">
    <location>
        <position position="368"/>
    </location>
    <ligand>
        <name>substrate</name>
    </ligand>
</feature>
<feature type="active site" evidence="10">
    <location>
        <position position="177"/>
    </location>
</feature>
<keyword evidence="16" id="KW-1185">Reference proteome</keyword>
<evidence type="ECO:0000256" key="11">
    <source>
        <dbReference type="PROSITE-ProRule" id="PRU10057"/>
    </source>
</evidence>
<keyword evidence="7 12" id="KW-0624">Polysaccharide degradation</keyword>
<feature type="binding site" evidence="9">
    <location>
        <position position="137"/>
    </location>
    <ligand>
        <name>substrate</name>
    </ligand>
</feature>
<dbReference type="AlphaFoldDB" id="A0A6A5UKY9"/>
<evidence type="ECO:0000313" key="16">
    <source>
        <dbReference type="Proteomes" id="UP000800036"/>
    </source>
</evidence>
<evidence type="ECO:0000256" key="1">
    <source>
        <dbReference type="ARBA" id="ARBA00022729"/>
    </source>
</evidence>
<evidence type="ECO:0000256" key="13">
    <source>
        <dbReference type="SAM" id="MobiDB-lite"/>
    </source>
</evidence>
<dbReference type="EMBL" id="ML976787">
    <property type="protein sequence ID" value="KAF1964452.1"/>
    <property type="molecule type" value="Genomic_DNA"/>
</dbReference>
<dbReference type="Pfam" id="PF01341">
    <property type="entry name" value="Glyco_hydro_6"/>
    <property type="match status" value="1"/>
</dbReference>
<reference evidence="15" key="1">
    <citation type="journal article" date="2020" name="Stud. Mycol.">
        <title>101 Dothideomycetes genomes: a test case for predicting lifestyles and emergence of pathogens.</title>
        <authorList>
            <person name="Haridas S."/>
            <person name="Albert R."/>
            <person name="Binder M."/>
            <person name="Bloem J."/>
            <person name="Labutti K."/>
            <person name="Salamov A."/>
            <person name="Andreopoulos B."/>
            <person name="Baker S."/>
            <person name="Barry K."/>
            <person name="Bills G."/>
            <person name="Bluhm B."/>
            <person name="Cannon C."/>
            <person name="Castanera R."/>
            <person name="Culley D."/>
            <person name="Daum C."/>
            <person name="Ezra D."/>
            <person name="Gonzalez J."/>
            <person name="Henrissat B."/>
            <person name="Kuo A."/>
            <person name="Liang C."/>
            <person name="Lipzen A."/>
            <person name="Lutzoni F."/>
            <person name="Magnuson J."/>
            <person name="Mondo S."/>
            <person name="Nolan M."/>
            <person name="Ohm R."/>
            <person name="Pangilinan J."/>
            <person name="Park H.-J."/>
            <person name="Ramirez L."/>
            <person name="Alfaro M."/>
            <person name="Sun H."/>
            <person name="Tritt A."/>
            <person name="Yoshinaga Y."/>
            <person name="Zwiers L.-H."/>
            <person name="Turgeon B."/>
            <person name="Goodwin S."/>
            <person name="Spatafora J."/>
            <person name="Crous P."/>
            <person name="Grigoriev I."/>
        </authorList>
    </citation>
    <scope>NUCLEOTIDE SEQUENCE</scope>
    <source>
        <strain evidence="15">CBS 107.79</strain>
    </source>
</reference>
<evidence type="ECO:0000256" key="10">
    <source>
        <dbReference type="PROSITE-ProRule" id="PRU10056"/>
    </source>
</evidence>
<sequence>MMNTKILAAVALASVAHAQSQLYGQCGGIGWSGATTCVSGAYCSKINDCNSSSAATSAKTTQTTLATTTRTTSGASQTTSKPTATNSANPLAGKTFYANPYYSSEIVSIAAPSLSAAGSAALAAKATNVAKVGTFYWLDVRAKVPTIATFAKDVRTKNAQGANLVLPLVVYDLPERDCAALASNGELSLANNGAALYQQYIDDIAAQINAFPDVPFVLVIEPDSLANLVTNLNVQKCANAADAYKTLTKYAIKTLNLKNVVMYLDAGHAGWLGWPANITPAAQLFAQLYKDAGSPAAVRGLATNVANYNAWSISTCPSYAQGNAVCDEKKYVNALAPILQAQGFPAHFITDTGRNGVQPTKQQAWGDWCNVIGTGFGIRPSTSTDDPLLDAYVWVKPGGEGDGTSNSSSVRYDAHCGYADALQPAPEAGTWFQAYFVQLLQNANPAF</sequence>
<dbReference type="InterPro" id="IPR035971">
    <property type="entry name" value="CBD_sf"/>
</dbReference>
<evidence type="ECO:0000256" key="8">
    <source>
        <dbReference type="PIRSR" id="PIRSR001100-1"/>
    </source>
</evidence>
<feature type="region of interest" description="Disordered" evidence="13">
    <location>
        <begin position="60"/>
        <end position="87"/>
    </location>
</feature>
<feature type="binding site" evidence="9">
    <location>
        <position position="271"/>
    </location>
    <ligand>
        <name>substrate</name>
    </ligand>
</feature>
<protein>
    <recommendedName>
        <fullName evidence="12">Glucanase</fullName>
        <ecNumber evidence="12">3.2.1.-</ecNumber>
    </recommendedName>
</protein>
<feature type="binding site" evidence="9">
    <location>
        <position position="268"/>
    </location>
    <ligand>
        <name>substrate</name>
    </ligand>
</feature>
<dbReference type="Proteomes" id="UP000800036">
    <property type="component" value="Unassembled WGS sequence"/>
</dbReference>
<feature type="active site" description="Proton acceptor" evidence="8">
    <location>
        <position position="402"/>
    </location>
</feature>
<feature type="active site" description="Proton donor" evidence="8 11">
    <location>
        <position position="223"/>
    </location>
</feature>
<feature type="domain" description="CBM1" evidence="14">
    <location>
        <begin position="18"/>
        <end position="64"/>
    </location>
</feature>
<feature type="chain" id="PRO_5025717711" description="Glucanase" evidence="12">
    <location>
        <begin position="19"/>
        <end position="447"/>
    </location>
</feature>
<dbReference type="SUPFAM" id="SSF57180">
    <property type="entry name" value="Cellulose-binding domain"/>
    <property type="match status" value="1"/>
</dbReference>
<feature type="binding site" evidence="9">
    <location>
        <position position="396"/>
    </location>
    <ligand>
        <name>substrate</name>
    </ligand>
</feature>
<dbReference type="PANTHER" id="PTHR34876:SF4">
    <property type="entry name" value="1,4-BETA-D-GLUCAN CELLOBIOHYDROLASE C-RELATED"/>
    <property type="match status" value="1"/>
</dbReference>
<name>A0A6A5UKY9_9PLEO</name>
<dbReference type="PRINTS" id="PR00733">
    <property type="entry name" value="GLHYDRLASE6"/>
</dbReference>
<feature type="signal peptide" evidence="12">
    <location>
        <begin position="1"/>
        <end position="18"/>
    </location>
</feature>
<evidence type="ECO:0000256" key="4">
    <source>
        <dbReference type="ARBA" id="ARBA00023157"/>
    </source>
</evidence>
<organism evidence="15 16">
    <name type="scientific">Bimuria novae-zelandiae CBS 107.79</name>
    <dbReference type="NCBI Taxonomy" id="1447943"/>
    <lineage>
        <taxon>Eukaryota</taxon>
        <taxon>Fungi</taxon>
        <taxon>Dikarya</taxon>
        <taxon>Ascomycota</taxon>
        <taxon>Pezizomycotina</taxon>
        <taxon>Dothideomycetes</taxon>
        <taxon>Pleosporomycetidae</taxon>
        <taxon>Pleosporales</taxon>
        <taxon>Massarineae</taxon>
        <taxon>Didymosphaeriaceae</taxon>
        <taxon>Bimuria</taxon>
    </lineage>
</organism>
<dbReference type="EC" id="3.2.1.-" evidence="12"/>
<evidence type="ECO:0000256" key="12">
    <source>
        <dbReference type="RuleBase" id="RU361186"/>
    </source>
</evidence>
<dbReference type="PIRSF" id="PIRSF001100">
    <property type="entry name" value="Beta_cellobiohydrolase"/>
    <property type="match status" value="1"/>
</dbReference>
<dbReference type="OrthoDB" id="64893at2759"/>
<dbReference type="PROSITE" id="PS00656">
    <property type="entry name" value="GLYCOSYL_HYDROL_F6_2"/>
    <property type="match status" value="1"/>
</dbReference>
<dbReference type="GO" id="GO:0005576">
    <property type="term" value="C:extracellular region"/>
    <property type="evidence" value="ECO:0007669"/>
    <property type="project" value="InterPro"/>
</dbReference>